<dbReference type="EMBL" id="CP033577">
    <property type="protein sequence ID" value="AYV22253.1"/>
    <property type="molecule type" value="Genomic_DNA"/>
</dbReference>
<dbReference type="GO" id="GO:0015074">
    <property type="term" value="P:DNA integration"/>
    <property type="evidence" value="ECO:0007669"/>
    <property type="project" value="UniProtKB-KW"/>
</dbReference>
<dbReference type="PROSITE" id="PS51898">
    <property type="entry name" value="TYR_RECOMBINASE"/>
    <property type="match status" value="1"/>
</dbReference>
<dbReference type="RefSeq" id="WP_124940782.1">
    <property type="nucleotide sequence ID" value="NZ_CP033577.1"/>
</dbReference>
<name>A0A3G4VBR5_9VIBR</name>
<gene>
    <name evidence="6" type="ORF">ECB94_13855</name>
</gene>
<dbReference type="Pfam" id="PF00589">
    <property type="entry name" value="Phage_integrase"/>
    <property type="match status" value="1"/>
</dbReference>
<reference evidence="6 7" key="1">
    <citation type="submission" date="2018-11" db="EMBL/GenBank/DDBJ databases">
        <title>Complete Genome Sequence of Vbrio mediterranei 117-T6: a Potential Pathogen Bacteria Isolated from the Conchocelis of Pyropia.</title>
        <authorList>
            <person name="Liu Q."/>
        </authorList>
    </citation>
    <scope>NUCLEOTIDE SEQUENCE [LARGE SCALE GENOMIC DNA]</scope>
    <source>
        <strain evidence="6 7">117-T6</strain>
    </source>
</reference>
<accession>A0A3G4VBR5</accession>
<organism evidence="6 7">
    <name type="scientific">Vibrio mediterranei</name>
    <dbReference type="NCBI Taxonomy" id="689"/>
    <lineage>
        <taxon>Bacteria</taxon>
        <taxon>Pseudomonadati</taxon>
        <taxon>Pseudomonadota</taxon>
        <taxon>Gammaproteobacteria</taxon>
        <taxon>Vibrionales</taxon>
        <taxon>Vibrionaceae</taxon>
        <taxon>Vibrio</taxon>
    </lineage>
</organism>
<evidence type="ECO:0000313" key="7">
    <source>
        <dbReference type="Proteomes" id="UP000279760"/>
    </source>
</evidence>
<evidence type="ECO:0000256" key="3">
    <source>
        <dbReference type="ARBA" id="ARBA00023125"/>
    </source>
</evidence>
<dbReference type="Gene3D" id="1.10.443.10">
    <property type="entry name" value="Intergrase catalytic core"/>
    <property type="match status" value="1"/>
</dbReference>
<dbReference type="GO" id="GO:0006310">
    <property type="term" value="P:DNA recombination"/>
    <property type="evidence" value="ECO:0007669"/>
    <property type="project" value="UniProtKB-KW"/>
</dbReference>
<evidence type="ECO:0000256" key="1">
    <source>
        <dbReference type="ARBA" id="ARBA00008857"/>
    </source>
</evidence>
<dbReference type="InterPro" id="IPR002104">
    <property type="entry name" value="Integrase_catalytic"/>
</dbReference>
<comment type="similarity">
    <text evidence="1">Belongs to the 'phage' integrase family.</text>
</comment>
<evidence type="ECO:0000259" key="5">
    <source>
        <dbReference type="PROSITE" id="PS51898"/>
    </source>
</evidence>
<dbReference type="InterPro" id="IPR011010">
    <property type="entry name" value="DNA_brk_join_enz"/>
</dbReference>
<protein>
    <recommendedName>
        <fullName evidence="5">Tyr recombinase domain-containing protein</fullName>
    </recommendedName>
</protein>
<dbReference type="Proteomes" id="UP000279760">
    <property type="component" value="Chromosome 1"/>
</dbReference>
<feature type="domain" description="Tyr recombinase" evidence="5">
    <location>
        <begin position="421"/>
        <end position="609"/>
    </location>
</feature>
<dbReference type="InterPro" id="IPR050090">
    <property type="entry name" value="Tyrosine_recombinase_XerCD"/>
</dbReference>
<dbReference type="PANTHER" id="PTHR30349:SF41">
    <property type="entry name" value="INTEGRASE_RECOMBINASE PROTEIN MJ0367-RELATED"/>
    <property type="match status" value="1"/>
</dbReference>
<dbReference type="SUPFAM" id="SSF56349">
    <property type="entry name" value="DNA breaking-rejoining enzymes"/>
    <property type="match status" value="1"/>
</dbReference>
<sequence length="624" mass="72251">MRYLTQSSNHSWTFRFQFPRRVRDYFYGQFEYKYSLGKVTPREARSKALELEKRLVDVIWGVEDAIDRPSSCEGIELVTCQLAARMKVDMFLAVDAYKRVSASPKLQGALRRLMSGENKQILSLSASRDLQCIHKLYPSTTSPDTRAQQMWALIYDECLTCQESYKNKVKKTLVRHYKLMLEARNSLEYFDFSRFSRVLKALRKNAVESSTEVAPDECFEEFEQHPPLKNIAVDTPADIATSKAHERESNTPTVSASEVDIRWYCEQYQTHRNNKLGVRKNSEGVALEAQKTIEMCLLVHELIGVHDITQINVTHADHALSQLRQFPKVSKSKINNKRFHAFPKHQWVKINQDAGLEVISESTVGRYIEKTSTIYSWIRDNFPIQSINPFCGLASKSGGPVLDEEDNVASFSKNDLVKIFSQPIFTEHKIKRHYTKRIPKYSQYWMPLIALLSGMRPNEIAQLKRKDCVLRDDILFFQLSNQDEDQSLKNKRARRAVPVHSKLIELGFERFIEPLASGERLFPELSYSKKEGYYKSFGEWFKRYFSNYIDLTGEGKRFYSFRHTFIDQFKQRGSIAAVPASIVGHKNGSITYDTYGSKADLATLRNYIETVKFDEVLKKVKPLK</sequence>
<dbReference type="GO" id="GO:0003677">
    <property type="term" value="F:DNA binding"/>
    <property type="evidence" value="ECO:0007669"/>
    <property type="project" value="UniProtKB-KW"/>
</dbReference>
<keyword evidence="3" id="KW-0238">DNA-binding</keyword>
<keyword evidence="4" id="KW-0233">DNA recombination</keyword>
<dbReference type="PANTHER" id="PTHR30349">
    <property type="entry name" value="PHAGE INTEGRASE-RELATED"/>
    <property type="match status" value="1"/>
</dbReference>
<keyword evidence="2" id="KW-0229">DNA integration</keyword>
<dbReference type="CDD" id="cd01184">
    <property type="entry name" value="INT_C_like_1"/>
    <property type="match status" value="1"/>
</dbReference>
<evidence type="ECO:0000256" key="4">
    <source>
        <dbReference type="ARBA" id="ARBA00023172"/>
    </source>
</evidence>
<proteinExistence type="inferred from homology"/>
<evidence type="ECO:0000313" key="6">
    <source>
        <dbReference type="EMBL" id="AYV22253.1"/>
    </source>
</evidence>
<dbReference type="InterPro" id="IPR013762">
    <property type="entry name" value="Integrase-like_cat_sf"/>
</dbReference>
<dbReference type="AlphaFoldDB" id="A0A3G4VBR5"/>
<evidence type="ECO:0000256" key="2">
    <source>
        <dbReference type="ARBA" id="ARBA00022908"/>
    </source>
</evidence>